<organism evidence="1 2">
    <name type="scientific">Haloarchaeobius litoreus</name>
    <dbReference type="NCBI Taxonomy" id="755306"/>
    <lineage>
        <taxon>Archaea</taxon>
        <taxon>Methanobacteriati</taxon>
        <taxon>Methanobacteriota</taxon>
        <taxon>Stenosarchaea group</taxon>
        <taxon>Halobacteria</taxon>
        <taxon>Halobacteriales</taxon>
        <taxon>Halorubellaceae</taxon>
        <taxon>Haloarchaeobius</taxon>
    </lineage>
</organism>
<dbReference type="Proteomes" id="UP001597034">
    <property type="component" value="Unassembled WGS sequence"/>
</dbReference>
<evidence type="ECO:0000313" key="1">
    <source>
        <dbReference type="EMBL" id="MFD1647908.1"/>
    </source>
</evidence>
<accession>A0ABD6DPF0</accession>
<evidence type="ECO:0000313" key="2">
    <source>
        <dbReference type="Proteomes" id="UP001597034"/>
    </source>
</evidence>
<sequence length="110" mass="11722">MNRELSGDSTGCPVVNAASNAFVLVLSVGARGRERRGIRLDEGLVALLHPEHLPVAELADTLLRELATVAGGRDAAERNPRVGVPELVDELTLRERATIGFPVSVVMSRA</sequence>
<gene>
    <name evidence="1" type="ORF">ACFSBL_19635</name>
</gene>
<dbReference type="RefSeq" id="WP_256401615.1">
    <property type="nucleotide sequence ID" value="NZ_JANHJR010000004.1"/>
</dbReference>
<keyword evidence="2" id="KW-1185">Reference proteome</keyword>
<dbReference type="EMBL" id="JBHUDO010000004">
    <property type="protein sequence ID" value="MFD1647908.1"/>
    <property type="molecule type" value="Genomic_DNA"/>
</dbReference>
<name>A0ABD6DPF0_9EURY</name>
<proteinExistence type="predicted"/>
<comment type="caution">
    <text evidence="1">The sequence shown here is derived from an EMBL/GenBank/DDBJ whole genome shotgun (WGS) entry which is preliminary data.</text>
</comment>
<protein>
    <submittedName>
        <fullName evidence="1">Uncharacterized protein</fullName>
    </submittedName>
</protein>
<dbReference type="AlphaFoldDB" id="A0ABD6DPF0"/>
<reference evidence="1 2" key="1">
    <citation type="journal article" date="2019" name="Int. J. Syst. Evol. Microbiol.">
        <title>The Global Catalogue of Microorganisms (GCM) 10K type strain sequencing project: providing services to taxonomists for standard genome sequencing and annotation.</title>
        <authorList>
            <consortium name="The Broad Institute Genomics Platform"/>
            <consortium name="The Broad Institute Genome Sequencing Center for Infectious Disease"/>
            <person name="Wu L."/>
            <person name="Ma J."/>
        </authorList>
    </citation>
    <scope>NUCLEOTIDE SEQUENCE [LARGE SCALE GENOMIC DNA]</scope>
    <source>
        <strain evidence="1 2">CGMCC 1.10390</strain>
    </source>
</reference>